<organism evidence="2 3">
    <name type="scientific">Bimuria novae-zelandiae CBS 107.79</name>
    <dbReference type="NCBI Taxonomy" id="1447943"/>
    <lineage>
        <taxon>Eukaryota</taxon>
        <taxon>Fungi</taxon>
        <taxon>Dikarya</taxon>
        <taxon>Ascomycota</taxon>
        <taxon>Pezizomycotina</taxon>
        <taxon>Dothideomycetes</taxon>
        <taxon>Pleosporomycetidae</taxon>
        <taxon>Pleosporales</taxon>
        <taxon>Massarineae</taxon>
        <taxon>Didymosphaeriaceae</taxon>
        <taxon>Bimuria</taxon>
    </lineage>
</organism>
<keyword evidence="3" id="KW-1185">Reference proteome</keyword>
<dbReference type="Proteomes" id="UP000800036">
    <property type="component" value="Unassembled WGS sequence"/>
</dbReference>
<feature type="region of interest" description="Disordered" evidence="1">
    <location>
        <begin position="200"/>
        <end position="222"/>
    </location>
</feature>
<sequence length="222" mass="24746">MYRVDGQDGPEFQDLKEDTDYAMDHLRWIFGTGVSAEVDELGLEPLEHLLQEATSSQDSLIEHCLDCAKQAIAANRTTRIKCGLWLFVNQAVVHIGRKLLDHDFDLMDTAGYGDGNLLRTEATDSCCSEALCEIIVFTPGRPLSDENTNRLIKDSIRDHGTKRTILVVTQIDDKISKETGEPFSTILSYLNPAREEIARLETDQDESDEDAGIATVEKAEKA</sequence>
<evidence type="ECO:0000313" key="2">
    <source>
        <dbReference type="EMBL" id="KAF1964655.1"/>
    </source>
</evidence>
<proteinExistence type="predicted"/>
<gene>
    <name evidence="2" type="ORF">BU23DRAFT_630651</name>
</gene>
<reference evidence="2" key="1">
    <citation type="journal article" date="2020" name="Stud. Mycol.">
        <title>101 Dothideomycetes genomes: a test case for predicting lifestyles and emergence of pathogens.</title>
        <authorList>
            <person name="Haridas S."/>
            <person name="Albert R."/>
            <person name="Binder M."/>
            <person name="Bloem J."/>
            <person name="Labutti K."/>
            <person name="Salamov A."/>
            <person name="Andreopoulos B."/>
            <person name="Baker S."/>
            <person name="Barry K."/>
            <person name="Bills G."/>
            <person name="Bluhm B."/>
            <person name="Cannon C."/>
            <person name="Castanera R."/>
            <person name="Culley D."/>
            <person name="Daum C."/>
            <person name="Ezra D."/>
            <person name="Gonzalez J."/>
            <person name="Henrissat B."/>
            <person name="Kuo A."/>
            <person name="Liang C."/>
            <person name="Lipzen A."/>
            <person name="Lutzoni F."/>
            <person name="Magnuson J."/>
            <person name="Mondo S."/>
            <person name="Nolan M."/>
            <person name="Ohm R."/>
            <person name="Pangilinan J."/>
            <person name="Park H.-J."/>
            <person name="Ramirez L."/>
            <person name="Alfaro M."/>
            <person name="Sun H."/>
            <person name="Tritt A."/>
            <person name="Yoshinaga Y."/>
            <person name="Zwiers L.-H."/>
            <person name="Turgeon B."/>
            <person name="Goodwin S."/>
            <person name="Spatafora J."/>
            <person name="Crous P."/>
            <person name="Grigoriev I."/>
        </authorList>
    </citation>
    <scope>NUCLEOTIDE SEQUENCE</scope>
    <source>
        <strain evidence="2">CBS 107.79</strain>
    </source>
</reference>
<evidence type="ECO:0000256" key="1">
    <source>
        <dbReference type="SAM" id="MobiDB-lite"/>
    </source>
</evidence>
<dbReference type="OrthoDB" id="3598281at2759"/>
<name>A0A6A5UIG8_9PLEO</name>
<evidence type="ECO:0000313" key="3">
    <source>
        <dbReference type="Proteomes" id="UP000800036"/>
    </source>
</evidence>
<accession>A0A6A5UIG8</accession>
<dbReference type="EMBL" id="ML976779">
    <property type="protein sequence ID" value="KAF1964655.1"/>
    <property type="molecule type" value="Genomic_DNA"/>
</dbReference>
<protein>
    <submittedName>
        <fullName evidence="2">Uncharacterized protein</fullName>
    </submittedName>
</protein>
<dbReference type="Gene3D" id="3.40.50.300">
    <property type="entry name" value="P-loop containing nucleotide triphosphate hydrolases"/>
    <property type="match status" value="1"/>
</dbReference>
<dbReference type="InterPro" id="IPR027417">
    <property type="entry name" value="P-loop_NTPase"/>
</dbReference>
<dbReference type="SUPFAM" id="SSF52540">
    <property type="entry name" value="P-loop containing nucleoside triphosphate hydrolases"/>
    <property type="match status" value="1"/>
</dbReference>
<dbReference type="AlphaFoldDB" id="A0A6A5UIG8"/>